<gene>
    <name evidence="3" type="ORF">G6011_09344</name>
</gene>
<dbReference type="Pfam" id="PF00732">
    <property type="entry name" value="GMC_oxred_N"/>
    <property type="match status" value="1"/>
</dbReference>
<protein>
    <recommendedName>
        <fullName evidence="2">Glucose-methanol-choline oxidoreductase N-terminal domain-containing protein</fullName>
    </recommendedName>
</protein>
<dbReference type="InterPro" id="IPR012132">
    <property type="entry name" value="GMC_OxRdtase"/>
</dbReference>
<dbReference type="PANTHER" id="PTHR11552:SF138">
    <property type="entry name" value="DEHYDROGENASE PKFF-RELATED"/>
    <property type="match status" value="1"/>
</dbReference>
<name>A0AAD4NMG6_9PLEO</name>
<dbReference type="SUPFAM" id="SSF51905">
    <property type="entry name" value="FAD/NAD(P)-binding domain"/>
    <property type="match status" value="1"/>
</dbReference>
<dbReference type="GO" id="GO:0016614">
    <property type="term" value="F:oxidoreductase activity, acting on CH-OH group of donors"/>
    <property type="evidence" value="ECO:0007669"/>
    <property type="project" value="InterPro"/>
</dbReference>
<dbReference type="GO" id="GO:0044550">
    <property type="term" value="P:secondary metabolite biosynthetic process"/>
    <property type="evidence" value="ECO:0007669"/>
    <property type="project" value="TreeGrafter"/>
</dbReference>
<evidence type="ECO:0000256" key="1">
    <source>
        <dbReference type="ARBA" id="ARBA00010790"/>
    </source>
</evidence>
<dbReference type="InterPro" id="IPR036188">
    <property type="entry name" value="FAD/NAD-bd_sf"/>
</dbReference>
<dbReference type="PANTHER" id="PTHR11552">
    <property type="entry name" value="GLUCOSE-METHANOL-CHOLINE GMC OXIDOREDUCTASE"/>
    <property type="match status" value="1"/>
</dbReference>
<comment type="similarity">
    <text evidence="1">Belongs to the GMC oxidoreductase family.</text>
</comment>
<dbReference type="InterPro" id="IPR000172">
    <property type="entry name" value="GMC_OxRdtase_N"/>
</dbReference>
<organism evidence="3 4">
    <name type="scientific">Alternaria panax</name>
    <dbReference type="NCBI Taxonomy" id="48097"/>
    <lineage>
        <taxon>Eukaryota</taxon>
        <taxon>Fungi</taxon>
        <taxon>Dikarya</taxon>
        <taxon>Ascomycota</taxon>
        <taxon>Pezizomycotina</taxon>
        <taxon>Dothideomycetes</taxon>
        <taxon>Pleosporomycetidae</taxon>
        <taxon>Pleosporales</taxon>
        <taxon>Pleosporineae</taxon>
        <taxon>Pleosporaceae</taxon>
        <taxon>Alternaria</taxon>
        <taxon>Alternaria sect. Panax</taxon>
    </lineage>
</organism>
<dbReference type="Gene3D" id="3.50.50.60">
    <property type="entry name" value="FAD/NAD(P)-binding domain"/>
    <property type="match status" value="1"/>
</dbReference>
<evidence type="ECO:0000259" key="2">
    <source>
        <dbReference type="Pfam" id="PF00732"/>
    </source>
</evidence>
<accession>A0AAD4NMG6</accession>
<dbReference type="Proteomes" id="UP001199106">
    <property type="component" value="Unassembled WGS sequence"/>
</dbReference>
<dbReference type="GO" id="GO:0050660">
    <property type="term" value="F:flavin adenine dinucleotide binding"/>
    <property type="evidence" value="ECO:0007669"/>
    <property type="project" value="InterPro"/>
</dbReference>
<dbReference type="AlphaFoldDB" id="A0AAD4NMG6"/>
<evidence type="ECO:0000313" key="4">
    <source>
        <dbReference type="Proteomes" id="UP001199106"/>
    </source>
</evidence>
<evidence type="ECO:0000313" key="3">
    <source>
        <dbReference type="EMBL" id="KAG9191256.1"/>
    </source>
</evidence>
<keyword evidence="4" id="KW-1185">Reference proteome</keyword>
<comment type="caution">
    <text evidence="3">The sequence shown here is derived from an EMBL/GenBank/DDBJ whole genome shotgun (WGS) entry which is preliminary data.</text>
</comment>
<sequence>MFPFMKKSFSFTSPNVCFRAENAINVNFTLSAFEIPAEGYAAAAGMDAANGFLGGNLLGCGYWPFTLRPKDSTRSSTKSAFLSQTAARTSLKIYQSCMARTLLFNESKRAIGVNVTASGMKPFTVRVRKEVIVYSGFIYSPQLLIVSGIGPREVLKRYNTTVISELNGVG</sequence>
<feature type="domain" description="Glucose-methanol-choline oxidoreductase N-terminal" evidence="2">
    <location>
        <begin position="59"/>
        <end position="153"/>
    </location>
</feature>
<proteinExistence type="inferred from homology"/>
<reference evidence="3" key="1">
    <citation type="submission" date="2021-07" db="EMBL/GenBank/DDBJ databases">
        <title>Genome Resource of American Ginseng Black Spot Pathogen Alternaria panax.</title>
        <authorList>
            <person name="Qiu C."/>
            <person name="Wang W."/>
            <person name="Liu Z."/>
        </authorList>
    </citation>
    <scope>NUCLEOTIDE SEQUENCE</scope>
    <source>
        <strain evidence="3">BNCC115425</strain>
    </source>
</reference>
<dbReference type="EMBL" id="JAANER010000004">
    <property type="protein sequence ID" value="KAG9191256.1"/>
    <property type="molecule type" value="Genomic_DNA"/>
</dbReference>